<accession>A0A6A6F204</accession>
<keyword evidence="3" id="KW-1185">Reference proteome</keyword>
<protein>
    <submittedName>
        <fullName evidence="2">Uncharacterized protein</fullName>
    </submittedName>
</protein>
<gene>
    <name evidence="2" type="ORF">CERZMDRAFT_101827</name>
</gene>
<organism evidence="2 3">
    <name type="scientific">Cercospora zeae-maydis SCOH1-5</name>
    <dbReference type="NCBI Taxonomy" id="717836"/>
    <lineage>
        <taxon>Eukaryota</taxon>
        <taxon>Fungi</taxon>
        <taxon>Dikarya</taxon>
        <taxon>Ascomycota</taxon>
        <taxon>Pezizomycotina</taxon>
        <taxon>Dothideomycetes</taxon>
        <taxon>Dothideomycetidae</taxon>
        <taxon>Mycosphaerellales</taxon>
        <taxon>Mycosphaerellaceae</taxon>
        <taxon>Cercospora</taxon>
    </lineage>
</organism>
<sequence>MSSSELFCAATTVFSNSREAYRECLSQPIGLNRGQNPRSSSSLCQRRLLFCTQVNCARSLYSCGSDAEAKSPETPLPSLSPKLARKAPVSATPARGSIHDRANSDPTPSRSILKTSRKEETFQPGLFSPGFERVEGDKVRRQLFERKKQEKKEEDGR</sequence>
<evidence type="ECO:0000313" key="2">
    <source>
        <dbReference type="EMBL" id="KAF2207975.1"/>
    </source>
</evidence>
<reference evidence="2" key="1">
    <citation type="journal article" date="2020" name="Stud. Mycol.">
        <title>101 Dothideomycetes genomes: a test case for predicting lifestyles and emergence of pathogens.</title>
        <authorList>
            <person name="Haridas S."/>
            <person name="Albert R."/>
            <person name="Binder M."/>
            <person name="Bloem J."/>
            <person name="Labutti K."/>
            <person name="Salamov A."/>
            <person name="Andreopoulos B."/>
            <person name="Baker S."/>
            <person name="Barry K."/>
            <person name="Bills G."/>
            <person name="Bluhm B."/>
            <person name="Cannon C."/>
            <person name="Castanera R."/>
            <person name="Culley D."/>
            <person name="Daum C."/>
            <person name="Ezra D."/>
            <person name="Gonzalez J."/>
            <person name="Henrissat B."/>
            <person name="Kuo A."/>
            <person name="Liang C."/>
            <person name="Lipzen A."/>
            <person name="Lutzoni F."/>
            <person name="Magnuson J."/>
            <person name="Mondo S."/>
            <person name="Nolan M."/>
            <person name="Ohm R."/>
            <person name="Pangilinan J."/>
            <person name="Park H.-J."/>
            <person name="Ramirez L."/>
            <person name="Alfaro M."/>
            <person name="Sun H."/>
            <person name="Tritt A."/>
            <person name="Yoshinaga Y."/>
            <person name="Zwiers L.-H."/>
            <person name="Turgeon B."/>
            <person name="Goodwin S."/>
            <person name="Spatafora J."/>
            <person name="Crous P."/>
            <person name="Grigoriev I."/>
        </authorList>
    </citation>
    <scope>NUCLEOTIDE SEQUENCE</scope>
    <source>
        <strain evidence="2">SCOH1-5</strain>
    </source>
</reference>
<dbReference type="AlphaFoldDB" id="A0A6A6F204"/>
<name>A0A6A6F204_9PEZI</name>
<evidence type="ECO:0000313" key="3">
    <source>
        <dbReference type="Proteomes" id="UP000799539"/>
    </source>
</evidence>
<dbReference type="EMBL" id="ML992698">
    <property type="protein sequence ID" value="KAF2207975.1"/>
    <property type="molecule type" value="Genomic_DNA"/>
</dbReference>
<dbReference type="Proteomes" id="UP000799539">
    <property type="component" value="Unassembled WGS sequence"/>
</dbReference>
<feature type="region of interest" description="Disordered" evidence="1">
    <location>
        <begin position="65"/>
        <end position="134"/>
    </location>
</feature>
<evidence type="ECO:0000256" key="1">
    <source>
        <dbReference type="SAM" id="MobiDB-lite"/>
    </source>
</evidence>
<proteinExistence type="predicted"/>
<feature type="compositionally biased region" description="Polar residues" evidence="1">
    <location>
        <begin position="104"/>
        <end position="114"/>
    </location>
</feature>